<dbReference type="EMBL" id="ASPP01010586">
    <property type="protein sequence ID" value="ETO22631.1"/>
    <property type="molecule type" value="Genomic_DNA"/>
</dbReference>
<dbReference type="Proteomes" id="UP000023152">
    <property type="component" value="Unassembled WGS sequence"/>
</dbReference>
<gene>
    <name evidence="2" type="ORF">RFI_14562</name>
</gene>
<comment type="caution">
    <text evidence="2">The sequence shown here is derived from an EMBL/GenBank/DDBJ whole genome shotgun (WGS) entry which is preliminary data.</text>
</comment>
<sequence>MMMFAVIMCHKFSCHVQRRIVETIYDNSSSEGSQLQPKELEMYCRLFRDVSRNVEDAMKYYLNHLTDQILGIIFGVNVKSMESFFCPENIRKHVRTQWTKIWSDPNQVTVADKFLLLTFAFHYNRWVMLQSNFKMITPIHCFTIADTITSNEVSEMELQLSKLETASTHSTEFYHKYLVIQRTLSMAQPTTAQSHDDHGDSKTENVVNHNELQLRDSWQSCNCSECSSGCEAEENEDKQDMQDID</sequence>
<evidence type="ECO:0000256" key="1">
    <source>
        <dbReference type="SAM" id="MobiDB-lite"/>
    </source>
</evidence>
<evidence type="ECO:0000313" key="3">
    <source>
        <dbReference type="Proteomes" id="UP000023152"/>
    </source>
</evidence>
<protein>
    <submittedName>
        <fullName evidence="2">Uncharacterized protein</fullName>
    </submittedName>
</protein>
<reference evidence="2 3" key="1">
    <citation type="journal article" date="2013" name="Curr. Biol.">
        <title>The Genome of the Foraminiferan Reticulomyxa filosa.</title>
        <authorList>
            <person name="Glockner G."/>
            <person name="Hulsmann N."/>
            <person name="Schleicher M."/>
            <person name="Noegel A.A."/>
            <person name="Eichinger L."/>
            <person name="Gallinger C."/>
            <person name="Pawlowski J."/>
            <person name="Sierra R."/>
            <person name="Euteneuer U."/>
            <person name="Pillet L."/>
            <person name="Moustafa A."/>
            <person name="Platzer M."/>
            <person name="Groth M."/>
            <person name="Szafranski K."/>
            <person name="Schliwa M."/>
        </authorList>
    </citation>
    <scope>NUCLEOTIDE SEQUENCE [LARGE SCALE GENOMIC DNA]</scope>
</reference>
<evidence type="ECO:0000313" key="2">
    <source>
        <dbReference type="EMBL" id="ETO22631.1"/>
    </source>
</evidence>
<name>X6N9A0_RETFI</name>
<keyword evidence="3" id="KW-1185">Reference proteome</keyword>
<accession>X6N9A0</accession>
<dbReference type="AlphaFoldDB" id="X6N9A0"/>
<feature type="region of interest" description="Disordered" evidence="1">
    <location>
        <begin position="225"/>
        <end position="245"/>
    </location>
</feature>
<organism evidence="2 3">
    <name type="scientific">Reticulomyxa filosa</name>
    <dbReference type="NCBI Taxonomy" id="46433"/>
    <lineage>
        <taxon>Eukaryota</taxon>
        <taxon>Sar</taxon>
        <taxon>Rhizaria</taxon>
        <taxon>Retaria</taxon>
        <taxon>Foraminifera</taxon>
        <taxon>Monothalamids</taxon>
        <taxon>Reticulomyxidae</taxon>
        <taxon>Reticulomyxa</taxon>
    </lineage>
</organism>
<proteinExistence type="predicted"/>